<accession>A0A653CHD3</accession>
<name>A0A653CHD3_CALMS</name>
<protein>
    <submittedName>
        <fullName evidence="1">Uncharacterized protein</fullName>
    </submittedName>
</protein>
<dbReference type="EMBL" id="CAACVG010007839">
    <property type="protein sequence ID" value="VEN47318.1"/>
    <property type="molecule type" value="Genomic_DNA"/>
</dbReference>
<evidence type="ECO:0000313" key="2">
    <source>
        <dbReference type="Proteomes" id="UP000410492"/>
    </source>
</evidence>
<keyword evidence="2" id="KW-1185">Reference proteome</keyword>
<organism evidence="1 2">
    <name type="scientific">Callosobruchus maculatus</name>
    <name type="common">Southern cowpea weevil</name>
    <name type="synonym">Pulse bruchid</name>
    <dbReference type="NCBI Taxonomy" id="64391"/>
    <lineage>
        <taxon>Eukaryota</taxon>
        <taxon>Metazoa</taxon>
        <taxon>Ecdysozoa</taxon>
        <taxon>Arthropoda</taxon>
        <taxon>Hexapoda</taxon>
        <taxon>Insecta</taxon>
        <taxon>Pterygota</taxon>
        <taxon>Neoptera</taxon>
        <taxon>Endopterygota</taxon>
        <taxon>Coleoptera</taxon>
        <taxon>Polyphaga</taxon>
        <taxon>Cucujiformia</taxon>
        <taxon>Chrysomeloidea</taxon>
        <taxon>Chrysomelidae</taxon>
        <taxon>Bruchinae</taxon>
        <taxon>Bruchini</taxon>
        <taxon>Callosobruchus</taxon>
    </lineage>
</organism>
<sequence length="66" mass="7456">MSKKKKLVENRENKGGEDEEGCFKGIGLLEEIALKLMVWNCFNTLSLLASQRCKSQLGIDEVVRNI</sequence>
<evidence type="ECO:0000313" key="1">
    <source>
        <dbReference type="EMBL" id="VEN47318.1"/>
    </source>
</evidence>
<gene>
    <name evidence="1" type="ORF">CALMAC_LOCUS9125</name>
</gene>
<dbReference type="Proteomes" id="UP000410492">
    <property type="component" value="Unassembled WGS sequence"/>
</dbReference>
<dbReference type="AlphaFoldDB" id="A0A653CHD3"/>
<reference evidence="1 2" key="1">
    <citation type="submission" date="2019-01" db="EMBL/GenBank/DDBJ databases">
        <authorList>
            <person name="Sayadi A."/>
        </authorList>
    </citation>
    <scope>NUCLEOTIDE SEQUENCE [LARGE SCALE GENOMIC DNA]</scope>
</reference>
<proteinExistence type="predicted"/>